<comment type="catalytic activity">
    <reaction evidence="10">
        <text>a 5,6-dihydrouridine in tRNA + NADP(+) = a uridine in tRNA + NADPH + H(+)</text>
        <dbReference type="Rhea" id="RHEA:23624"/>
        <dbReference type="Rhea" id="RHEA-COMP:13339"/>
        <dbReference type="Rhea" id="RHEA-COMP:13887"/>
        <dbReference type="ChEBI" id="CHEBI:15378"/>
        <dbReference type="ChEBI" id="CHEBI:57783"/>
        <dbReference type="ChEBI" id="CHEBI:58349"/>
        <dbReference type="ChEBI" id="CHEBI:65315"/>
        <dbReference type="ChEBI" id="CHEBI:74443"/>
    </reaction>
</comment>
<dbReference type="InterPro" id="IPR024036">
    <property type="entry name" value="tRNA-dHydroUridine_Synthase_C"/>
</dbReference>
<evidence type="ECO:0000313" key="17">
    <source>
        <dbReference type="EMBL" id="RKT71874.1"/>
    </source>
</evidence>
<evidence type="ECO:0000256" key="9">
    <source>
        <dbReference type="ARBA" id="ARBA00023002"/>
    </source>
</evidence>
<dbReference type="SUPFAM" id="SSF51395">
    <property type="entry name" value="FMN-linked oxidoreductases"/>
    <property type="match status" value="1"/>
</dbReference>
<comment type="catalytic activity">
    <reaction evidence="11">
        <text>a 5,6-dihydrouridine in tRNA + NAD(+) = a uridine in tRNA + NADH + H(+)</text>
        <dbReference type="Rhea" id="RHEA:54452"/>
        <dbReference type="Rhea" id="RHEA-COMP:13339"/>
        <dbReference type="Rhea" id="RHEA-COMP:13887"/>
        <dbReference type="ChEBI" id="CHEBI:15378"/>
        <dbReference type="ChEBI" id="CHEBI:57540"/>
        <dbReference type="ChEBI" id="CHEBI:57945"/>
        <dbReference type="ChEBI" id="CHEBI:65315"/>
        <dbReference type="ChEBI" id="CHEBI:74443"/>
    </reaction>
</comment>
<comment type="function">
    <text evidence="2 12">Catalyzes the synthesis of 5,6-dihydrouridine (D), a modified base found in the D-loop of most tRNAs, via the reduction of the C5-C6 double bond in target uridines.</text>
</comment>
<organism evidence="17 18">
    <name type="scientific">Saccharothrix variisporea</name>
    <dbReference type="NCBI Taxonomy" id="543527"/>
    <lineage>
        <taxon>Bacteria</taxon>
        <taxon>Bacillati</taxon>
        <taxon>Actinomycetota</taxon>
        <taxon>Actinomycetes</taxon>
        <taxon>Pseudonocardiales</taxon>
        <taxon>Pseudonocardiaceae</taxon>
        <taxon>Saccharothrix</taxon>
    </lineage>
</organism>
<feature type="region of interest" description="Disordered" evidence="15">
    <location>
        <begin position="359"/>
        <end position="380"/>
    </location>
</feature>
<dbReference type="CDD" id="cd02801">
    <property type="entry name" value="DUS_like_FMN"/>
    <property type="match status" value="1"/>
</dbReference>
<reference evidence="17 18" key="1">
    <citation type="submission" date="2018-10" db="EMBL/GenBank/DDBJ databases">
        <title>Sequencing the genomes of 1000 actinobacteria strains.</title>
        <authorList>
            <person name="Klenk H.-P."/>
        </authorList>
    </citation>
    <scope>NUCLEOTIDE SEQUENCE [LARGE SCALE GENOMIC DNA]</scope>
    <source>
        <strain evidence="17 18">DSM 43911</strain>
    </source>
</reference>
<evidence type="ECO:0000256" key="15">
    <source>
        <dbReference type="SAM" id="MobiDB-lite"/>
    </source>
</evidence>
<dbReference type="PANTHER" id="PTHR45846:SF1">
    <property type="entry name" value="TRNA-DIHYDROURIDINE(47) SYNTHASE [NAD(P)(+)]-LIKE"/>
    <property type="match status" value="1"/>
</dbReference>
<dbReference type="PANTHER" id="PTHR45846">
    <property type="entry name" value="TRNA-DIHYDROURIDINE(47) SYNTHASE [NAD(P)(+)]-LIKE"/>
    <property type="match status" value="1"/>
</dbReference>
<dbReference type="InterPro" id="IPR035587">
    <property type="entry name" value="DUS-like_FMN-bd"/>
</dbReference>
<gene>
    <name evidence="17" type="ORF">DFJ66_5172</name>
</gene>
<dbReference type="Gene3D" id="3.20.20.70">
    <property type="entry name" value="Aldolase class I"/>
    <property type="match status" value="1"/>
</dbReference>
<evidence type="ECO:0000256" key="3">
    <source>
        <dbReference type="ARBA" id="ARBA00022555"/>
    </source>
</evidence>
<evidence type="ECO:0000313" key="18">
    <source>
        <dbReference type="Proteomes" id="UP000272729"/>
    </source>
</evidence>
<comment type="caution">
    <text evidence="17">The sequence shown here is derived from an EMBL/GenBank/DDBJ whole genome shotgun (WGS) entry which is preliminary data.</text>
</comment>
<feature type="binding site" evidence="14">
    <location>
        <begin position="26"/>
        <end position="28"/>
    </location>
    <ligand>
        <name>FMN</name>
        <dbReference type="ChEBI" id="CHEBI:58210"/>
    </ligand>
</feature>
<evidence type="ECO:0000256" key="12">
    <source>
        <dbReference type="PIRNR" id="PIRNR006621"/>
    </source>
</evidence>
<dbReference type="PIRSF" id="PIRSF006621">
    <property type="entry name" value="Dus"/>
    <property type="match status" value="1"/>
</dbReference>
<dbReference type="AlphaFoldDB" id="A0A495XGE6"/>
<keyword evidence="8" id="KW-0694">RNA-binding</keyword>
<dbReference type="EMBL" id="RBXR01000001">
    <property type="protein sequence ID" value="RKT71874.1"/>
    <property type="molecule type" value="Genomic_DNA"/>
</dbReference>
<keyword evidence="6 12" id="KW-0819">tRNA processing</keyword>
<dbReference type="PROSITE" id="PS01136">
    <property type="entry name" value="UPF0034"/>
    <property type="match status" value="1"/>
</dbReference>
<accession>A0A495XGE6</accession>
<feature type="active site" description="Proton donor" evidence="13">
    <location>
        <position position="113"/>
    </location>
</feature>
<dbReference type="Proteomes" id="UP000272729">
    <property type="component" value="Unassembled WGS sequence"/>
</dbReference>
<dbReference type="EC" id="1.3.1.-" evidence="12"/>
<dbReference type="GO" id="GO:0050660">
    <property type="term" value="F:flavin adenine dinucleotide binding"/>
    <property type="evidence" value="ECO:0007669"/>
    <property type="project" value="InterPro"/>
</dbReference>
<dbReference type="InterPro" id="IPR013785">
    <property type="entry name" value="Aldolase_TIM"/>
</dbReference>
<protein>
    <recommendedName>
        <fullName evidence="12">tRNA-dihydrouridine synthase</fullName>
        <ecNumber evidence="12">1.3.1.-</ecNumber>
    </recommendedName>
</protein>
<evidence type="ECO:0000256" key="13">
    <source>
        <dbReference type="PIRSR" id="PIRSR006621-1"/>
    </source>
</evidence>
<evidence type="ECO:0000256" key="4">
    <source>
        <dbReference type="ARBA" id="ARBA00022630"/>
    </source>
</evidence>
<comment type="cofactor">
    <cofactor evidence="1 12 14">
        <name>FMN</name>
        <dbReference type="ChEBI" id="CHEBI:58210"/>
    </cofactor>
</comment>
<evidence type="ECO:0000256" key="7">
    <source>
        <dbReference type="ARBA" id="ARBA00022857"/>
    </source>
</evidence>
<feature type="binding site" evidence="14">
    <location>
        <position position="185"/>
    </location>
    <ligand>
        <name>FMN</name>
        <dbReference type="ChEBI" id="CHEBI:58210"/>
    </ligand>
</feature>
<evidence type="ECO:0000256" key="11">
    <source>
        <dbReference type="ARBA" id="ARBA00048802"/>
    </source>
</evidence>
<name>A0A495XGE6_9PSEU</name>
<evidence type="ECO:0000256" key="5">
    <source>
        <dbReference type="ARBA" id="ARBA00022643"/>
    </source>
</evidence>
<sequence length="380" mass="40761">MSTALQTSTDLRIGPYAVDPAVVLAPMAGITNVAFRQLCREFGSPTSLYVCEMITARAIVERDSKTMEMITFGPDEHPRSLQLYGVEPASMSEAAKIIVGEGRADHIDMNFGCPVPKVTRKGGGAALPYKRRLFRDIVRAAVKAAEPAGVPVTVKFRIGIDDDHHTFLDAGRIAEDEGARAVALHARTAAQRYSGQADWDAIARLKEAVTSIPVLGNGDIFSAQDALDMIAKTGCDGVVVGRGCLGRPWLFGELQAALNGEPVPRSPELGKVAEIIARHGRLLAAHLGEDKGVRDLRKHMAWYLKGFPVGADLRRSLAMVSTLTELDDLLGRLDPTAETLEAEGPRGRQGSPAKVVLPEGWLDDPEDGMVPAAEDMHSGG</sequence>
<dbReference type="GO" id="GO:0000049">
    <property type="term" value="F:tRNA binding"/>
    <property type="evidence" value="ECO:0007669"/>
    <property type="project" value="UniProtKB-KW"/>
</dbReference>
<dbReference type="InterPro" id="IPR018517">
    <property type="entry name" value="tRNA_hU_synthase_CS"/>
</dbReference>
<dbReference type="Gene3D" id="1.10.1200.80">
    <property type="entry name" value="Putative flavin oxidoreducatase, domain 2"/>
    <property type="match status" value="1"/>
</dbReference>
<evidence type="ECO:0000256" key="2">
    <source>
        <dbReference type="ARBA" id="ARBA00002790"/>
    </source>
</evidence>
<dbReference type="OrthoDB" id="9764501at2"/>
<dbReference type="InterPro" id="IPR001269">
    <property type="entry name" value="DUS_fam"/>
</dbReference>
<dbReference type="GO" id="GO:0017150">
    <property type="term" value="F:tRNA dihydrouridine synthase activity"/>
    <property type="evidence" value="ECO:0007669"/>
    <property type="project" value="InterPro"/>
</dbReference>
<evidence type="ECO:0000256" key="10">
    <source>
        <dbReference type="ARBA" id="ARBA00048205"/>
    </source>
</evidence>
<comment type="similarity">
    <text evidence="12">Belongs to the dus family.</text>
</comment>
<keyword evidence="9 12" id="KW-0560">Oxidoreductase</keyword>
<keyword evidence="18" id="KW-1185">Reference proteome</keyword>
<keyword evidence="4 12" id="KW-0285">Flavoprotein</keyword>
<dbReference type="NCBIfam" id="TIGR00737">
    <property type="entry name" value="nifR3_yhdG"/>
    <property type="match status" value="1"/>
</dbReference>
<feature type="domain" description="DUS-like FMN-binding" evidence="16">
    <location>
        <begin position="24"/>
        <end position="328"/>
    </location>
</feature>
<keyword evidence="3" id="KW-0820">tRNA-binding</keyword>
<evidence type="ECO:0000256" key="1">
    <source>
        <dbReference type="ARBA" id="ARBA00001917"/>
    </source>
</evidence>
<dbReference type="Pfam" id="PF01207">
    <property type="entry name" value="Dus"/>
    <property type="match status" value="1"/>
</dbReference>
<dbReference type="FunFam" id="1.10.1200.80:FF:000003">
    <property type="entry name" value="tRNA-dihydrouridine synthase"/>
    <property type="match status" value="1"/>
</dbReference>
<proteinExistence type="inferred from homology"/>
<evidence type="ECO:0000256" key="6">
    <source>
        <dbReference type="ARBA" id="ARBA00022694"/>
    </source>
</evidence>
<evidence type="ECO:0000256" key="14">
    <source>
        <dbReference type="PIRSR" id="PIRSR006621-2"/>
    </source>
</evidence>
<evidence type="ECO:0000256" key="8">
    <source>
        <dbReference type="ARBA" id="ARBA00022884"/>
    </source>
</evidence>
<evidence type="ECO:0000259" key="16">
    <source>
        <dbReference type="Pfam" id="PF01207"/>
    </source>
</evidence>
<feature type="binding site" evidence="14">
    <location>
        <position position="82"/>
    </location>
    <ligand>
        <name>FMN</name>
        <dbReference type="ChEBI" id="CHEBI:58210"/>
    </ligand>
</feature>
<feature type="binding site" evidence="14">
    <location>
        <begin position="241"/>
        <end position="242"/>
    </location>
    <ligand>
        <name>FMN</name>
        <dbReference type="ChEBI" id="CHEBI:58210"/>
    </ligand>
</feature>
<dbReference type="RefSeq" id="WP_121224490.1">
    <property type="nucleotide sequence ID" value="NZ_JBIUBA010000008.1"/>
</dbReference>
<feature type="binding site" evidence="14">
    <location>
        <position position="155"/>
    </location>
    <ligand>
        <name>FMN</name>
        <dbReference type="ChEBI" id="CHEBI:58210"/>
    </ligand>
</feature>
<keyword evidence="7" id="KW-0521">NADP</keyword>
<keyword evidence="5 12" id="KW-0288">FMN</keyword>
<keyword evidence="14" id="KW-0547">Nucleotide-binding</keyword>
<dbReference type="InterPro" id="IPR004652">
    <property type="entry name" value="DusB-like"/>
</dbReference>